<feature type="transmembrane region" description="Helical" evidence="7">
    <location>
        <begin position="90"/>
        <end position="112"/>
    </location>
</feature>
<dbReference type="Pfam" id="PF06808">
    <property type="entry name" value="DctM"/>
    <property type="match status" value="1"/>
</dbReference>
<feature type="transmembrane region" description="Helical" evidence="7">
    <location>
        <begin position="272"/>
        <end position="294"/>
    </location>
</feature>
<feature type="transmembrane region" description="Helical" evidence="7">
    <location>
        <begin position="6"/>
        <end position="32"/>
    </location>
</feature>
<dbReference type="PIRSF" id="PIRSF006066">
    <property type="entry name" value="HI0050"/>
    <property type="match status" value="1"/>
</dbReference>
<feature type="transmembrane region" description="Helical" evidence="7">
    <location>
        <begin position="217"/>
        <end position="236"/>
    </location>
</feature>
<evidence type="ECO:0000256" key="2">
    <source>
        <dbReference type="ARBA" id="ARBA00022475"/>
    </source>
</evidence>
<keyword evidence="6 7" id="KW-0472">Membrane</keyword>
<evidence type="ECO:0000256" key="7">
    <source>
        <dbReference type="RuleBase" id="RU369079"/>
    </source>
</evidence>
<keyword evidence="10" id="KW-1185">Reference proteome</keyword>
<comment type="subunit">
    <text evidence="7">The complex comprises the extracytoplasmic solute receptor protein and the two transmembrane proteins.</text>
</comment>
<feature type="domain" description="TRAP C4-dicarboxylate transport system permease DctM subunit" evidence="8">
    <location>
        <begin position="8"/>
        <end position="416"/>
    </location>
</feature>
<feature type="transmembrane region" description="Helical" evidence="7">
    <location>
        <begin position="242"/>
        <end position="260"/>
    </location>
</feature>
<evidence type="ECO:0000256" key="3">
    <source>
        <dbReference type="ARBA" id="ARBA00022519"/>
    </source>
</evidence>
<dbReference type="InterPro" id="IPR010656">
    <property type="entry name" value="DctM"/>
</dbReference>
<keyword evidence="5 7" id="KW-1133">Transmembrane helix</keyword>
<protein>
    <recommendedName>
        <fullName evidence="7">TRAP transporter large permease protein</fullName>
    </recommendedName>
</protein>
<dbReference type="EMBL" id="JBHSLU010000082">
    <property type="protein sequence ID" value="MFC5508087.1"/>
    <property type="molecule type" value="Genomic_DNA"/>
</dbReference>
<feature type="transmembrane region" description="Helical" evidence="7">
    <location>
        <begin position="53"/>
        <end position="78"/>
    </location>
</feature>
<dbReference type="Proteomes" id="UP001596060">
    <property type="component" value="Unassembled WGS sequence"/>
</dbReference>
<evidence type="ECO:0000256" key="6">
    <source>
        <dbReference type="ARBA" id="ARBA00023136"/>
    </source>
</evidence>
<organism evidence="9 10">
    <name type="scientific">Bosea massiliensis</name>
    <dbReference type="NCBI Taxonomy" id="151419"/>
    <lineage>
        <taxon>Bacteria</taxon>
        <taxon>Pseudomonadati</taxon>
        <taxon>Pseudomonadota</taxon>
        <taxon>Alphaproteobacteria</taxon>
        <taxon>Hyphomicrobiales</taxon>
        <taxon>Boseaceae</taxon>
        <taxon>Bosea</taxon>
    </lineage>
</organism>
<dbReference type="InterPro" id="IPR004681">
    <property type="entry name" value="TRAP_DctM"/>
</dbReference>
<comment type="caution">
    <text evidence="9">The sequence shown here is derived from an EMBL/GenBank/DDBJ whole genome shotgun (WGS) entry which is preliminary data.</text>
</comment>
<evidence type="ECO:0000259" key="8">
    <source>
        <dbReference type="Pfam" id="PF06808"/>
    </source>
</evidence>
<keyword evidence="2" id="KW-1003">Cell membrane</keyword>
<evidence type="ECO:0000313" key="9">
    <source>
        <dbReference type="EMBL" id="MFC5508087.1"/>
    </source>
</evidence>
<keyword evidence="4 7" id="KW-0812">Transmembrane</keyword>
<reference evidence="10" key="1">
    <citation type="journal article" date="2019" name="Int. J. Syst. Evol. Microbiol.">
        <title>The Global Catalogue of Microorganisms (GCM) 10K type strain sequencing project: providing services to taxonomists for standard genome sequencing and annotation.</title>
        <authorList>
            <consortium name="The Broad Institute Genomics Platform"/>
            <consortium name="The Broad Institute Genome Sequencing Center for Infectious Disease"/>
            <person name="Wu L."/>
            <person name="Ma J."/>
        </authorList>
    </citation>
    <scope>NUCLEOTIDE SEQUENCE [LARGE SCALE GENOMIC DNA]</scope>
    <source>
        <strain evidence="10">CCUG 43117</strain>
    </source>
</reference>
<feature type="transmembrane region" description="Helical" evidence="7">
    <location>
        <begin position="401"/>
        <end position="421"/>
    </location>
</feature>
<comment type="subcellular location">
    <subcellularLocation>
        <location evidence="1 7">Cell inner membrane</location>
        <topology evidence="1 7">Multi-pass membrane protein</topology>
    </subcellularLocation>
</comment>
<evidence type="ECO:0000256" key="1">
    <source>
        <dbReference type="ARBA" id="ARBA00004429"/>
    </source>
</evidence>
<dbReference type="PANTHER" id="PTHR33362:SF3">
    <property type="entry name" value="SIALIC ACID TRAP TRANSPORTER PERMEASE PROTEIN SIAT"/>
    <property type="match status" value="1"/>
</dbReference>
<evidence type="ECO:0000256" key="4">
    <source>
        <dbReference type="ARBA" id="ARBA00022692"/>
    </source>
</evidence>
<gene>
    <name evidence="9" type="ORF">ACFPN9_22865</name>
</gene>
<dbReference type="RefSeq" id="WP_066722455.1">
    <property type="nucleotide sequence ID" value="NZ_JBHSLU010000082.1"/>
</dbReference>
<comment type="similarity">
    <text evidence="7">Belongs to the TRAP transporter large permease family.</text>
</comment>
<proteinExistence type="inferred from homology"/>
<accession>A0ABW0P9A9</accession>
<feature type="transmembrane region" description="Helical" evidence="7">
    <location>
        <begin position="355"/>
        <end position="381"/>
    </location>
</feature>
<feature type="transmembrane region" description="Helical" evidence="7">
    <location>
        <begin position="314"/>
        <end position="343"/>
    </location>
</feature>
<comment type="function">
    <text evidence="7">Part of the tripartite ATP-independent periplasmic (TRAP) transport system.</text>
</comment>
<keyword evidence="3 7" id="KW-0997">Cell inner membrane</keyword>
<dbReference type="NCBIfam" id="TIGR00786">
    <property type="entry name" value="dctM"/>
    <property type="match status" value="1"/>
</dbReference>
<feature type="transmembrane region" description="Helical" evidence="7">
    <location>
        <begin position="133"/>
        <end position="160"/>
    </location>
</feature>
<feature type="transmembrane region" description="Helical" evidence="7">
    <location>
        <begin position="166"/>
        <end position="193"/>
    </location>
</feature>
<keyword evidence="7" id="KW-0813">Transport</keyword>
<evidence type="ECO:0000256" key="5">
    <source>
        <dbReference type="ARBA" id="ARBA00022989"/>
    </source>
</evidence>
<dbReference type="PANTHER" id="PTHR33362">
    <property type="entry name" value="SIALIC ACID TRAP TRANSPORTER PERMEASE PROTEIN SIAT-RELATED"/>
    <property type="match status" value="1"/>
</dbReference>
<sequence>MAGVLMLSFGVMMVLGLPIAFAMALAAVMTIANHPTLPFSVFVQRALIGADSYSLLAIPFFILAGNIMNVGGITARIISFANACVGRFSGGLGLTTVMSCMVFSGVSGSAVADATALGKVLIPGMKRSGYDPGYAAAITASASVMGPIIPPSIPLVIYALSVGKGVSVAALFLGGVIPGLLLGGGLAVVVYLISRARKYPVHEAVPMREVLRSGSKAIWALMMPFVILFGVTGGVVTVTESAAVAVLYALFVAMVIHRELSWRQLWSICVQSGLDSAVVMIIIAFAAGFGWLMAVSGLPREIAAWIGAFSDNPWVILILINVLLLIVGCFMEAIAAMIILIPVLIPIVEAVGIDLVHFGLVIVFNLMLGLLTPPVGILLYICGNFAQVKIERVVREVLPFLGVGFGVLAIITFVPEVVLWLPRLVLQ</sequence>
<evidence type="ECO:0000313" key="10">
    <source>
        <dbReference type="Proteomes" id="UP001596060"/>
    </source>
</evidence>
<name>A0ABW0P9A9_9HYPH</name>